<dbReference type="Proteomes" id="UP000095283">
    <property type="component" value="Unplaced"/>
</dbReference>
<dbReference type="AlphaFoldDB" id="A0A1I7XHD0"/>
<protein>
    <submittedName>
        <fullName evidence="3">LisH domain-containing protein</fullName>
    </submittedName>
</protein>
<reference evidence="3" key="1">
    <citation type="submission" date="2016-11" db="UniProtKB">
        <authorList>
            <consortium name="WormBaseParasite"/>
        </authorList>
    </citation>
    <scope>IDENTIFICATION</scope>
</reference>
<name>A0A1I7XHD0_HETBA</name>
<feature type="compositionally biased region" description="Basic and acidic residues" evidence="1">
    <location>
        <begin position="1"/>
        <end position="34"/>
    </location>
</feature>
<feature type="compositionally biased region" description="Polar residues" evidence="1">
    <location>
        <begin position="37"/>
        <end position="49"/>
    </location>
</feature>
<accession>A0A1I7XHD0</accession>
<organism evidence="2 3">
    <name type="scientific">Heterorhabditis bacteriophora</name>
    <name type="common">Entomopathogenic nematode worm</name>
    <dbReference type="NCBI Taxonomy" id="37862"/>
    <lineage>
        <taxon>Eukaryota</taxon>
        <taxon>Metazoa</taxon>
        <taxon>Ecdysozoa</taxon>
        <taxon>Nematoda</taxon>
        <taxon>Chromadorea</taxon>
        <taxon>Rhabditida</taxon>
        <taxon>Rhabditina</taxon>
        <taxon>Rhabditomorpha</taxon>
        <taxon>Strongyloidea</taxon>
        <taxon>Heterorhabditidae</taxon>
        <taxon>Heterorhabditis</taxon>
    </lineage>
</organism>
<sequence>MTDEEKPATDMTTEKTKDNNEEIPLKETEVKDPEICGNTQEPHSIDSGATSTSIMEEVCRLYYNKYYIQHSFFLFDLFLEGTRELDDDEIEENPAYIPKKGVVQLLLSYKISYLDGFLFLLNGCFI</sequence>
<dbReference type="WBParaSite" id="Hba_16923">
    <property type="protein sequence ID" value="Hba_16923"/>
    <property type="gene ID" value="Hba_16923"/>
</dbReference>
<evidence type="ECO:0000313" key="2">
    <source>
        <dbReference type="Proteomes" id="UP000095283"/>
    </source>
</evidence>
<evidence type="ECO:0000313" key="3">
    <source>
        <dbReference type="WBParaSite" id="Hba_16923"/>
    </source>
</evidence>
<keyword evidence="2" id="KW-1185">Reference proteome</keyword>
<proteinExistence type="predicted"/>
<feature type="region of interest" description="Disordered" evidence="1">
    <location>
        <begin position="1"/>
        <end position="49"/>
    </location>
</feature>
<evidence type="ECO:0000256" key="1">
    <source>
        <dbReference type="SAM" id="MobiDB-lite"/>
    </source>
</evidence>